<dbReference type="Pfam" id="PF13604">
    <property type="entry name" value="AAA_30"/>
    <property type="match status" value="1"/>
</dbReference>
<dbReference type="AlphaFoldDB" id="A0A9W6LYY8"/>
<evidence type="ECO:0000256" key="1">
    <source>
        <dbReference type="SAM" id="MobiDB-lite"/>
    </source>
</evidence>
<dbReference type="InterPro" id="IPR027417">
    <property type="entry name" value="P-loop_NTPase"/>
</dbReference>
<organism evidence="2 3">
    <name type="scientific">Leifsonia poae</name>
    <dbReference type="NCBI Taxonomy" id="110933"/>
    <lineage>
        <taxon>Bacteria</taxon>
        <taxon>Bacillati</taxon>
        <taxon>Actinomycetota</taxon>
        <taxon>Actinomycetes</taxon>
        <taxon>Micrococcales</taxon>
        <taxon>Microbacteriaceae</taxon>
        <taxon>Leifsonia</taxon>
    </lineage>
</organism>
<dbReference type="Proteomes" id="UP001142372">
    <property type="component" value="Unassembled WGS sequence"/>
</dbReference>
<reference evidence="2" key="1">
    <citation type="journal article" date="2014" name="Int. J. Syst. Evol. Microbiol.">
        <title>Complete genome sequence of Corynebacterium casei LMG S-19264T (=DSM 44701T), isolated from a smear-ripened cheese.</title>
        <authorList>
            <consortium name="US DOE Joint Genome Institute (JGI-PGF)"/>
            <person name="Walter F."/>
            <person name="Albersmeier A."/>
            <person name="Kalinowski J."/>
            <person name="Ruckert C."/>
        </authorList>
    </citation>
    <scope>NUCLEOTIDE SEQUENCE</scope>
    <source>
        <strain evidence="2">VKM Ac-1401</strain>
    </source>
</reference>
<gene>
    <name evidence="2" type="ORF">GCM10017584_09340</name>
</gene>
<dbReference type="Gene3D" id="2.30.30.940">
    <property type="match status" value="1"/>
</dbReference>
<dbReference type="EMBL" id="BSEN01000003">
    <property type="protein sequence ID" value="GLJ75360.1"/>
    <property type="molecule type" value="Genomic_DNA"/>
</dbReference>
<accession>A0A9W6LYY8</accession>
<dbReference type="Gene3D" id="3.40.50.300">
    <property type="entry name" value="P-loop containing nucleotide triphosphate hydrolases"/>
    <property type="match status" value="2"/>
</dbReference>
<keyword evidence="3" id="KW-1185">Reference proteome</keyword>
<reference evidence="2" key="2">
    <citation type="submission" date="2023-01" db="EMBL/GenBank/DDBJ databases">
        <authorList>
            <person name="Sun Q."/>
            <person name="Evtushenko L."/>
        </authorList>
    </citation>
    <scope>NUCLEOTIDE SEQUENCE</scope>
    <source>
        <strain evidence="2">VKM Ac-1401</strain>
    </source>
</reference>
<dbReference type="SUPFAM" id="SSF52540">
    <property type="entry name" value="P-loop containing nucleoside triphosphate hydrolases"/>
    <property type="match status" value="1"/>
</dbReference>
<protein>
    <submittedName>
        <fullName evidence="2">Uncharacterized protein</fullName>
    </submittedName>
</protein>
<comment type="caution">
    <text evidence="2">The sequence shown here is derived from an EMBL/GenBank/DDBJ whole genome shotgun (WGS) entry which is preliminary data.</text>
</comment>
<evidence type="ECO:0000313" key="2">
    <source>
        <dbReference type="EMBL" id="GLJ75360.1"/>
    </source>
</evidence>
<feature type="region of interest" description="Disordered" evidence="1">
    <location>
        <begin position="199"/>
        <end position="223"/>
    </location>
</feature>
<sequence length="223" mass="24258">MLDQDTALALLTVADEHVASVALVADRAQLSAVGRGVVLDMTAQLLPRMHRMTAVHRFVDPEYAAVTVQMRRGEHPEAVFDRLCALGLVAIHESPDAQLEALAREWREDCAMTVATNDEARELNARIREERVRASDVDANRTVIGSDGLSIGCGDLIQTRRNDSACGWRIGRRGSSDAWARMARSGLPRMPAGGGNARYGCLPSTSPSTRISRMPRPPTACRA</sequence>
<proteinExistence type="predicted"/>
<evidence type="ECO:0000313" key="3">
    <source>
        <dbReference type="Proteomes" id="UP001142372"/>
    </source>
</evidence>
<name>A0A9W6LYY8_9MICO</name>